<comment type="similarity">
    <text evidence="1 2">Belongs to the arylamine N-acetyltransferase family.</text>
</comment>
<dbReference type="InterPro" id="IPR001447">
    <property type="entry name" value="Arylamine_N-AcTrfase"/>
</dbReference>
<organism evidence="4 5">
    <name type="scientific">Rothia aeria</name>
    <dbReference type="NCBI Taxonomy" id="172042"/>
    <lineage>
        <taxon>Bacteria</taxon>
        <taxon>Bacillati</taxon>
        <taxon>Actinomycetota</taxon>
        <taxon>Actinomycetes</taxon>
        <taxon>Micrococcales</taxon>
        <taxon>Micrococcaceae</taxon>
        <taxon>Rothia</taxon>
    </lineage>
</organism>
<evidence type="ECO:0000256" key="1">
    <source>
        <dbReference type="ARBA" id="ARBA00006547"/>
    </source>
</evidence>
<feature type="region of interest" description="Disordered" evidence="3">
    <location>
        <begin position="272"/>
        <end position="293"/>
    </location>
</feature>
<dbReference type="Proteomes" id="UP000250241">
    <property type="component" value="Chromosome"/>
</dbReference>
<dbReference type="GeneID" id="93861755"/>
<dbReference type="Pfam" id="PF00797">
    <property type="entry name" value="Acetyltransf_2"/>
    <property type="match status" value="1"/>
</dbReference>
<dbReference type="EMBL" id="AP017895">
    <property type="protein sequence ID" value="BAV86899.1"/>
    <property type="molecule type" value="Genomic_DNA"/>
</dbReference>
<dbReference type="SUPFAM" id="SSF54001">
    <property type="entry name" value="Cysteine proteinases"/>
    <property type="match status" value="1"/>
</dbReference>
<dbReference type="GO" id="GO:0016407">
    <property type="term" value="F:acetyltransferase activity"/>
    <property type="evidence" value="ECO:0007669"/>
    <property type="project" value="InterPro"/>
</dbReference>
<sequence length="293" mass="32534">MDAAQFGEYLHLIGFKPTRCDLTALKTLLTRHMAALPFQTLSTVLGEPVPIDSGSIFRKLVAQRRGGYCYELNLLLLDALTLLGFEARPLTGSVIPNNRLEEAGARTHMLLQVTLQGQPWLVDAGFGGLAPTAPLLLESEKTQLTPHGQYRLKPHRDGLVLCAVTGAKQQLLYTFDRQPQRRIDLQVGNWFVSTHPHSPFRTRLMAARAVPDGSRHTLLNTRYTLHRPDGSRRVRTITDAASLLDVLRSCFTVSLPQTDGLSRRLQQFLDTHSDGDAGTQCTRGEGQVQEPHV</sequence>
<protein>
    <submittedName>
        <fullName evidence="4">N-acetyltransferase</fullName>
    </submittedName>
</protein>
<gene>
    <name evidence="4" type="ORF">RA11412_0600</name>
</gene>
<dbReference type="AlphaFoldDB" id="A0A2Z5R1Y0"/>
<proteinExistence type="inferred from homology"/>
<reference evidence="4 5" key="1">
    <citation type="submission" date="2016-10" db="EMBL/GenBank/DDBJ databases">
        <title>Genome sequence of Rothia aeria strain JCM11412.</title>
        <authorList>
            <person name="Nambu T."/>
        </authorList>
    </citation>
    <scope>NUCLEOTIDE SEQUENCE [LARGE SCALE GENOMIC DNA]</scope>
    <source>
        <strain evidence="4 5">JCM 11412</strain>
    </source>
</reference>
<evidence type="ECO:0000256" key="2">
    <source>
        <dbReference type="RuleBase" id="RU003452"/>
    </source>
</evidence>
<dbReference type="PANTHER" id="PTHR11786">
    <property type="entry name" value="N-HYDROXYARYLAMINE O-ACETYLTRANSFERASE"/>
    <property type="match status" value="1"/>
</dbReference>
<dbReference type="KEGG" id="raj:RA11412_0600"/>
<keyword evidence="5" id="KW-1185">Reference proteome</keyword>
<evidence type="ECO:0000313" key="4">
    <source>
        <dbReference type="EMBL" id="BAV86899.1"/>
    </source>
</evidence>
<keyword evidence="4" id="KW-0808">Transferase</keyword>
<dbReference type="PANTHER" id="PTHR11786:SF0">
    <property type="entry name" value="ARYLAMINE N-ACETYLTRANSFERASE 4-RELATED"/>
    <property type="match status" value="1"/>
</dbReference>
<name>A0A2Z5R1Y0_9MICC</name>
<evidence type="ECO:0000256" key="3">
    <source>
        <dbReference type="SAM" id="MobiDB-lite"/>
    </source>
</evidence>
<accession>A0A2Z5R1Y0</accession>
<dbReference type="Gene3D" id="2.40.128.150">
    <property type="entry name" value="Cysteine proteinases"/>
    <property type="match status" value="1"/>
</dbReference>
<evidence type="ECO:0000313" key="5">
    <source>
        <dbReference type="Proteomes" id="UP000250241"/>
    </source>
</evidence>
<dbReference type="PRINTS" id="PR01543">
    <property type="entry name" value="ANATRNSFRASE"/>
</dbReference>
<dbReference type="Gene3D" id="3.30.2140.10">
    <property type="entry name" value="Arylamine N-acetyltransferase"/>
    <property type="match status" value="1"/>
</dbReference>
<dbReference type="InterPro" id="IPR038765">
    <property type="entry name" value="Papain-like_cys_pep_sf"/>
</dbReference>
<dbReference type="RefSeq" id="WP_128087311.1">
    <property type="nucleotide sequence ID" value="NZ_CP068102.1"/>
</dbReference>